<accession>A0A1Z4JJ23</accession>
<feature type="chain" id="PRO_5011116349" description="LysM domain-containing protein" evidence="1">
    <location>
        <begin position="23"/>
        <end position="282"/>
    </location>
</feature>
<dbReference type="CDD" id="cd12797">
    <property type="entry name" value="M23_peptidase"/>
    <property type="match status" value="1"/>
</dbReference>
<evidence type="ECO:0000313" key="3">
    <source>
        <dbReference type="EMBL" id="BAY56673.1"/>
    </source>
</evidence>
<dbReference type="SMART" id="SM00257">
    <property type="entry name" value="LysM"/>
    <property type="match status" value="1"/>
</dbReference>
<dbReference type="GO" id="GO:0004222">
    <property type="term" value="F:metalloendopeptidase activity"/>
    <property type="evidence" value="ECO:0007669"/>
    <property type="project" value="TreeGrafter"/>
</dbReference>
<sequence length="282" mass="29911">MYYRGLFLAGVLGFGIMPPLQAQESACPAPALSRLSRHTVAAGETLDSIATKYNLISTTIMGLNPDTRSGKVSPGQTLLIPPFNGIRVEVPAGTSFKDLAARYRVRADVLYEVNGCQRSPKVVFVPGVNWSPNSGTQPAAVGKTPVLSGSPLTGETASIALGFGWYLPAGREKPVFHSGTDLLANVGTPVKAIGDGTVAFASNQGNYGNLVVINHQQGYQTRYAQLATINVKVGQVIKRGTVVGKVGQTGSPSTVQPHLHFEVRTNSKLGWVAEDPIAFIRR</sequence>
<dbReference type="SUPFAM" id="SSF54106">
    <property type="entry name" value="LysM domain"/>
    <property type="match status" value="1"/>
</dbReference>
<dbReference type="InterPro" id="IPR016047">
    <property type="entry name" value="M23ase_b-sheet_dom"/>
</dbReference>
<gene>
    <name evidence="3" type="ORF">NIES2135_35080</name>
</gene>
<dbReference type="SUPFAM" id="SSF51261">
    <property type="entry name" value="Duplicated hybrid motif"/>
    <property type="match status" value="1"/>
</dbReference>
<dbReference type="PANTHER" id="PTHR21666">
    <property type="entry name" value="PEPTIDASE-RELATED"/>
    <property type="match status" value="1"/>
</dbReference>
<dbReference type="InterPro" id="IPR036779">
    <property type="entry name" value="LysM_dom_sf"/>
</dbReference>
<feature type="domain" description="LysM" evidence="2">
    <location>
        <begin position="36"/>
        <end position="80"/>
    </location>
</feature>
<name>A0A1Z4JJ23_LEPBY</name>
<dbReference type="Gene3D" id="3.10.350.10">
    <property type="entry name" value="LysM domain"/>
    <property type="match status" value="1"/>
</dbReference>
<evidence type="ECO:0000313" key="4">
    <source>
        <dbReference type="Proteomes" id="UP000217895"/>
    </source>
</evidence>
<keyword evidence="1" id="KW-0732">Signal</keyword>
<protein>
    <recommendedName>
        <fullName evidence="2">LysM domain-containing protein</fullName>
    </recommendedName>
</protein>
<proteinExistence type="predicted"/>
<dbReference type="EMBL" id="AP018203">
    <property type="protein sequence ID" value="BAY56673.1"/>
    <property type="molecule type" value="Genomic_DNA"/>
</dbReference>
<keyword evidence="4" id="KW-1185">Reference proteome</keyword>
<dbReference type="CDD" id="cd00118">
    <property type="entry name" value="LysM"/>
    <property type="match status" value="1"/>
</dbReference>
<organism evidence="3 4">
    <name type="scientific">Leptolyngbya boryana NIES-2135</name>
    <dbReference type="NCBI Taxonomy" id="1973484"/>
    <lineage>
        <taxon>Bacteria</taxon>
        <taxon>Bacillati</taxon>
        <taxon>Cyanobacteriota</taxon>
        <taxon>Cyanophyceae</taxon>
        <taxon>Leptolyngbyales</taxon>
        <taxon>Leptolyngbyaceae</taxon>
        <taxon>Leptolyngbya group</taxon>
        <taxon>Leptolyngbya</taxon>
    </lineage>
</organism>
<dbReference type="Pfam" id="PF01476">
    <property type="entry name" value="LysM"/>
    <property type="match status" value="1"/>
</dbReference>
<evidence type="ECO:0000259" key="2">
    <source>
        <dbReference type="PROSITE" id="PS51782"/>
    </source>
</evidence>
<dbReference type="InterPro" id="IPR050570">
    <property type="entry name" value="Cell_wall_metabolism_enzyme"/>
</dbReference>
<dbReference type="Pfam" id="PF01551">
    <property type="entry name" value="Peptidase_M23"/>
    <property type="match status" value="1"/>
</dbReference>
<feature type="signal peptide" evidence="1">
    <location>
        <begin position="1"/>
        <end position="22"/>
    </location>
</feature>
<evidence type="ECO:0000256" key="1">
    <source>
        <dbReference type="SAM" id="SignalP"/>
    </source>
</evidence>
<dbReference type="InterPro" id="IPR011055">
    <property type="entry name" value="Dup_hybrid_motif"/>
</dbReference>
<dbReference type="PANTHER" id="PTHR21666:SF290">
    <property type="entry name" value="PEPTIDASE M23 DOMAIN PROTEIN"/>
    <property type="match status" value="1"/>
</dbReference>
<dbReference type="InterPro" id="IPR018392">
    <property type="entry name" value="LysM"/>
</dbReference>
<dbReference type="Proteomes" id="UP000217895">
    <property type="component" value="Chromosome"/>
</dbReference>
<dbReference type="Gene3D" id="2.70.70.10">
    <property type="entry name" value="Glucose Permease (Domain IIA)"/>
    <property type="match status" value="1"/>
</dbReference>
<reference evidence="3 4" key="1">
    <citation type="submission" date="2017-06" db="EMBL/GenBank/DDBJ databases">
        <title>Genome sequencing of cyanobaciteial culture collection at National Institute for Environmental Studies (NIES).</title>
        <authorList>
            <person name="Hirose Y."/>
            <person name="Shimura Y."/>
            <person name="Fujisawa T."/>
            <person name="Nakamura Y."/>
            <person name="Kawachi M."/>
        </authorList>
    </citation>
    <scope>NUCLEOTIDE SEQUENCE [LARGE SCALE GENOMIC DNA]</scope>
    <source>
        <strain evidence="3 4">NIES-2135</strain>
    </source>
</reference>
<dbReference type="PROSITE" id="PS51782">
    <property type="entry name" value="LYSM"/>
    <property type="match status" value="1"/>
</dbReference>
<dbReference type="AlphaFoldDB" id="A0A1Z4JJ23"/>